<keyword evidence="5" id="KW-0732">Signal</keyword>
<gene>
    <name evidence="6" type="ORF">V5799_011726</name>
</gene>
<protein>
    <recommendedName>
        <fullName evidence="8">Secreted protein</fullName>
    </recommendedName>
</protein>
<proteinExistence type="predicted"/>
<feature type="signal peptide" evidence="5">
    <location>
        <begin position="1"/>
        <end position="21"/>
    </location>
</feature>
<keyword evidence="4" id="KW-0472">Membrane</keyword>
<evidence type="ECO:0000313" key="7">
    <source>
        <dbReference type="Proteomes" id="UP001321473"/>
    </source>
</evidence>
<dbReference type="PANTHER" id="PTHR10283">
    <property type="entry name" value="SOLUTE CARRIER FAMILY 13 MEMBER"/>
    <property type="match status" value="1"/>
</dbReference>
<evidence type="ECO:0000256" key="2">
    <source>
        <dbReference type="ARBA" id="ARBA00022692"/>
    </source>
</evidence>
<feature type="chain" id="PRO_5042993186" description="Secreted protein" evidence="5">
    <location>
        <begin position="22"/>
        <end position="158"/>
    </location>
</feature>
<dbReference type="Proteomes" id="UP001321473">
    <property type="component" value="Unassembled WGS sequence"/>
</dbReference>
<comment type="subcellular location">
    <subcellularLocation>
        <location evidence="1">Membrane</location>
        <topology evidence="1">Multi-pass membrane protein</topology>
    </subcellularLocation>
</comment>
<evidence type="ECO:0000256" key="3">
    <source>
        <dbReference type="ARBA" id="ARBA00022989"/>
    </source>
</evidence>
<dbReference type="GO" id="GO:0015137">
    <property type="term" value="F:citrate transmembrane transporter activity"/>
    <property type="evidence" value="ECO:0007669"/>
    <property type="project" value="TreeGrafter"/>
</dbReference>
<dbReference type="PANTHER" id="PTHR10283:SF82">
    <property type="entry name" value="SOLUTE CARRIER FAMILY 13 MEMBER 2"/>
    <property type="match status" value="1"/>
</dbReference>
<dbReference type="GO" id="GO:0005886">
    <property type="term" value="C:plasma membrane"/>
    <property type="evidence" value="ECO:0007669"/>
    <property type="project" value="TreeGrafter"/>
</dbReference>
<evidence type="ECO:0000256" key="4">
    <source>
        <dbReference type="ARBA" id="ARBA00023136"/>
    </source>
</evidence>
<evidence type="ECO:0000256" key="1">
    <source>
        <dbReference type="ARBA" id="ARBA00004141"/>
    </source>
</evidence>
<dbReference type="EMBL" id="JARKHS020016369">
    <property type="protein sequence ID" value="KAK8773741.1"/>
    <property type="molecule type" value="Genomic_DNA"/>
</dbReference>
<sequence length="158" mass="16866">MTPETLVLLLSMALFSLPAQPGTPSAPPVLPWAAARARFPWSCLALTACGQVHAAFFVRSVGFLSMLGLVATLTAELTNQDKSITFLLPTLDAIVRVHKVNPLKLMLPVSRLASATFSISTSSQNNALLRDYGGLSALDMVCSRRQILSSHTSLSVLS</sequence>
<name>A0AAQ4EGF3_AMBAM</name>
<dbReference type="AlphaFoldDB" id="A0AAQ4EGF3"/>
<organism evidence="6 7">
    <name type="scientific">Amblyomma americanum</name>
    <name type="common">Lone star tick</name>
    <dbReference type="NCBI Taxonomy" id="6943"/>
    <lineage>
        <taxon>Eukaryota</taxon>
        <taxon>Metazoa</taxon>
        <taxon>Ecdysozoa</taxon>
        <taxon>Arthropoda</taxon>
        <taxon>Chelicerata</taxon>
        <taxon>Arachnida</taxon>
        <taxon>Acari</taxon>
        <taxon>Parasitiformes</taxon>
        <taxon>Ixodida</taxon>
        <taxon>Ixodoidea</taxon>
        <taxon>Ixodidae</taxon>
        <taxon>Amblyomminae</taxon>
        <taxon>Amblyomma</taxon>
    </lineage>
</organism>
<comment type="caution">
    <text evidence="6">The sequence shown here is derived from an EMBL/GenBank/DDBJ whole genome shotgun (WGS) entry which is preliminary data.</text>
</comment>
<reference evidence="6 7" key="1">
    <citation type="journal article" date="2023" name="Arcadia Sci">
        <title>De novo assembly of a long-read Amblyomma americanum tick genome.</title>
        <authorList>
            <person name="Chou S."/>
            <person name="Poskanzer K.E."/>
            <person name="Rollins M."/>
            <person name="Thuy-Boun P.S."/>
        </authorList>
    </citation>
    <scope>NUCLEOTIDE SEQUENCE [LARGE SCALE GENOMIC DNA]</scope>
    <source>
        <strain evidence="6">F_SG_1</strain>
        <tissue evidence="6">Salivary glands</tissue>
    </source>
</reference>
<accession>A0AAQ4EGF3</accession>
<keyword evidence="7" id="KW-1185">Reference proteome</keyword>
<evidence type="ECO:0000256" key="5">
    <source>
        <dbReference type="SAM" id="SignalP"/>
    </source>
</evidence>
<evidence type="ECO:0008006" key="8">
    <source>
        <dbReference type="Google" id="ProtNLM"/>
    </source>
</evidence>
<evidence type="ECO:0000313" key="6">
    <source>
        <dbReference type="EMBL" id="KAK8773741.1"/>
    </source>
</evidence>
<keyword evidence="3" id="KW-1133">Transmembrane helix</keyword>
<dbReference type="GO" id="GO:0015141">
    <property type="term" value="F:succinate transmembrane transporter activity"/>
    <property type="evidence" value="ECO:0007669"/>
    <property type="project" value="TreeGrafter"/>
</dbReference>
<keyword evidence="2" id="KW-0812">Transmembrane</keyword>